<reference evidence="9 10" key="1">
    <citation type="journal article" date="2013" name="Curr. Biol.">
        <title>The Genome of the Foraminiferan Reticulomyxa filosa.</title>
        <authorList>
            <person name="Glockner G."/>
            <person name="Hulsmann N."/>
            <person name="Schleicher M."/>
            <person name="Noegel A.A."/>
            <person name="Eichinger L."/>
            <person name="Gallinger C."/>
            <person name="Pawlowski J."/>
            <person name="Sierra R."/>
            <person name="Euteneuer U."/>
            <person name="Pillet L."/>
            <person name="Moustafa A."/>
            <person name="Platzer M."/>
            <person name="Groth M."/>
            <person name="Szafranski K."/>
            <person name="Schliwa M."/>
        </authorList>
    </citation>
    <scope>NUCLEOTIDE SEQUENCE [LARGE SCALE GENOMIC DNA]</scope>
</reference>
<dbReference type="OrthoDB" id="24581at2759"/>
<feature type="transmembrane region" description="Helical" evidence="8">
    <location>
        <begin position="240"/>
        <end position="262"/>
    </location>
</feature>
<evidence type="ECO:0000313" key="9">
    <source>
        <dbReference type="EMBL" id="ETO34761.1"/>
    </source>
</evidence>
<dbReference type="AlphaFoldDB" id="X6P9A8"/>
<dbReference type="GO" id="GO:0006741">
    <property type="term" value="P:NADP+ biosynthetic process"/>
    <property type="evidence" value="ECO:0007669"/>
    <property type="project" value="UniProtKB-ARBA"/>
</dbReference>
<keyword evidence="2" id="KW-0547">Nucleotide-binding</keyword>
<name>X6P9A8_RETFI</name>
<evidence type="ECO:0000256" key="1">
    <source>
        <dbReference type="ARBA" id="ARBA00022679"/>
    </source>
</evidence>
<keyword evidence="3" id="KW-0418">Kinase</keyword>
<sequence length="275" mass="30294">NNNNNNTNTSMAYASKKNSTSKTMKSRVDKDSPSLVGYDGLIEELGVATTMGSPETTDDEAEFGNEDRSLKFLRTVSISGLESDRKFEFVEMGTEHTVLNEVLITRGPFASMIAVQLFVDGEQVTTVNADGLIIATPTGSTAYSVSAGGSLVSPMVPSICITPICPHTLSFRPVIVPDTSIIQIRVPNEARYLPIAQFDGSANAVQLQRGDVVEIVGSEFPLPTFKQHAFGAEWFYQLRFFLYLCVYIYYALGLSSILWRLYTLRFVIPFGNIKK</sequence>
<comment type="caution">
    <text evidence="9">The sequence shown here is derived from an EMBL/GenBank/DDBJ whole genome shotgun (WGS) entry which is preliminary data.</text>
</comment>
<dbReference type="PANTHER" id="PTHR20275:SF0">
    <property type="entry name" value="NAD KINASE"/>
    <property type="match status" value="1"/>
</dbReference>
<keyword evidence="8" id="KW-0472">Membrane</keyword>
<feature type="non-terminal residue" evidence="9">
    <location>
        <position position="1"/>
    </location>
</feature>
<evidence type="ECO:0000256" key="7">
    <source>
        <dbReference type="SAM" id="MobiDB-lite"/>
    </source>
</evidence>
<keyword evidence="10" id="KW-1185">Reference proteome</keyword>
<proteinExistence type="predicted"/>
<gene>
    <name evidence="9" type="ORF">RFI_02329</name>
</gene>
<evidence type="ECO:0000313" key="10">
    <source>
        <dbReference type="Proteomes" id="UP000023152"/>
    </source>
</evidence>
<feature type="compositionally biased region" description="Low complexity" evidence="7">
    <location>
        <begin position="1"/>
        <end position="23"/>
    </location>
</feature>
<keyword evidence="4" id="KW-0067">ATP-binding</keyword>
<keyword evidence="1" id="KW-0808">Transferase</keyword>
<keyword evidence="8" id="KW-1133">Transmembrane helix</keyword>
<dbReference type="InterPro" id="IPR017437">
    <property type="entry name" value="ATP-NAD_kinase_PpnK-typ_C"/>
</dbReference>
<dbReference type="Proteomes" id="UP000023152">
    <property type="component" value="Unassembled WGS sequence"/>
</dbReference>
<dbReference type="InterPro" id="IPR016064">
    <property type="entry name" value="NAD/diacylglycerol_kinase_sf"/>
</dbReference>
<evidence type="ECO:0000256" key="8">
    <source>
        <dbReference type="SAM" id="Phobius"/>
    </source>
</evidence>
<keyword evidence="6" id="KW-0520">NAD</keyword>
<keyword evidence="8" id="KW-0812">Transmembrane</keyword>
<organism evidence="9 10">
    <name type="scientific">Reticulomyxa filosa</name>
    <dbReference type="NCBI Taxonomy" id="46433"/>
    <lineage>
        <taxon>Eukaryota</taxon>
        <taxon>Sar</taxon>
        <taxon>Rhizaria</taxon>
        <taxon>Retaria</taxon>
        <taxon>Foraminifera</taxon>
        <taxon>Monothalamids</taxon>
        <taxon>Reticulomyxidae</taxon>
        <taxon>Reticulomyxa</taxon>
    </lineage>
</organism>
<feature type="region of interest" description="Disordered" evidence="7">
    <location>
        <begin position="1"/>
        <end position="30"/>
    </location>
</feature>
<dbReference type="GO" id="GO:0019674">
    <property type="term" value="P:NAD+ metabolic process"/>
    <property type="evidence" value="ECO:0007669"/>
    <property type="project" value="InterPro"/>
</dbReference>
<evidence type="ECO:0000256" key="2">
    <source>
        <dbReference type="ARBA" id="ARBA00022741"/>
    </source>
</evidence>
<evidence type="ECO:0000256" key="5">
    <source>
        <dbReference type="ARBA" id="ARBA00022857"/>
    </source>
</evidence>
<evidence type="ECO:0000256" key="3">
    <source>
        <dbReference type="ARBA" id="ARBA00022777"/>
    </source>
</evidence>
<evidence type="ECO:0000256" key="6">
    <source>
        <dbReference type="ARBA" id="ARBA00023027"/>
    </source>
</evidence>
<evidence type="ECO:0000256" key="4">
    <source>
        <dbReference type="ARBA" id="ARBA00022840"/>
    </source>
</evidence>
<dbReference type="GO" id="GO:0003951">
    <property type="term" value="F:NAD+ kinase activity"/>
    <property type="evidence" value="ECO:0007669"/>
    <property type="project" value="InterPro"/>
</dbReference>
<dbReference type="PANTHER" id="PTHR20275">
    <property type="entry name" value="NAD KINASE"/>
    <property type="match status" value="1"/>
</dbReference>
<dbReference type="Pfam" id="PF20143">
    <property type="entry name" value="NAD_kinase_C"/>
    <property type="match status" value="1"/>
</dbReference>
<evidence type="ECO:0008006" key="11">
    <source>
        <dbReference type="Google" id="ProtNLM"/>
    </source>
</evidence>
<protein>
    <recommendedName>
        <fullName evidence="11">NAD(+) kinase</fullName>
    </recommendedName>
</protein>
<accession>X6P9A8</accession>
<dbReference type="FunFam" id="2.60.200.30:FF:000009">
    <property type="entry name" value="Poly(P)/ATP NAD kinase"/>
    <property type="match status" value="1"/>
</dbReference>
<dbReference type="Gene3D" id="2.60.200.30">
    <property type="entry name" value="Probable inorganic polyphosphate/atp-NAD kinase, domain 2"/>
    <property type="match status" value="1"/>
</dbReference>
<dbReference type="EMBL" id="ASPP01002303">
    <property type="protein sequence ID" value="ETO34761.1"/>
    <property type="molecule type" value="Genomic_DNA"/>
</dbReference>
<dbReference type="SUPFAM" id="SSF111331">
    <property type="entry name" value="NAD kinase/diacylglycerol kinase-like"/>
    <property type="match status" value="1"/>
</dbReference>
<dbReference type="GO" id="GO:0005524">
    <property type="term" value="F:ATP binding"/>
    <property type="evidence" value="ECO:0007669"/>
    <property type="project" value="UniProtKB-KW"/>
</dbReference>
<keyword evidence="5" id="KW-0521">NADP</keyword>